<protein>
    <submittedName>
        <fullName evidence="1">Uncharacterized protein</fullName>
    </submittedName>
</protein>
<evidence type="ECO:0000313" key="1">
    <source>
        <dbReference type="EMBL" id="KAK1868794.1"/>
    </source>
</evidence>
<name>A0ACC3CFT8_PYRYE</name>
<accession>A0ACC3CFT8</accession>
<organism evidence="1 2">
    <name type="scientific">Pyropia yezoensis</name>
    <name type="common">Susabi-nori</name>
    <name type="synonym">Porphyra yezoensis</name>
    <dbReference type="NCBI Taxonomy" id="2788"/>
    <lineage>
        <taxon>Eukaryota</taxon>
        <taxon>Rhodophyta</taxon>
        <taxon>Bangiophyceae</taxon>
        <taxon>Bangiales</taxon>
        <taxon>Bangiaceae</taxon>
        <taxon>Pyropia</taxon>
    </lineage>
</organism>
<dbReference type="EMBL" id="CM020620">
    <property type="protein sequence ID" value="KAK1868794.1"/>
    <property type="molecule type" value="Genomic_DNA"/>
</dbReference>
<sequence>MRRGTRSPSGRGGRDERHNVLAAAGGSSRGGAAAGGAVASATPTPDDDKGGVGVDADAEARPLATATPTDDDKEGGGVDEEAEAPLERAMNEWLAEHEANTTVMRVEPTAGGHPPTSPRAGRPSIEHTAGTRVTAASAPVPASPVILIGDSSTSSASPPASSRPVGGSPTTSASRWSSARMSEDSSGEKIVPVRRSRKRRLRRGSREVSPAVWEAGTGRNSAPVGGAACAEEDVVAGGADDYMEGLGEEDLLQRRGVDWSVVDSDDDDSGDGDGGSSSGAPGDVDKAQPPNPSSGCVRARRSGQLTLPLSRYSKNDGVFGEMRVPLRTRTTAMRSDALATLGDDPRTAPWVSLDGQADRSGCHAFPPGGTRSEKRKWRKVMRLLKRAMPTILEEAARAAAEGAQHPQTVATDPAARKVRSEESRGKLVYVYVYVKGRCKTCVKAVYVGKRSFLDTFSFTTVQRAFNSRDDVHYDAVDTQDTPPPFDIHYRRHPKDFWRTIVYYYTGPDGDKPIRMAVAAVERAVYRLLEGHGMAALNNNTPSLSAVPLVPIVRDTREWRKQRAALETCKEEHGDLRVAEHHGASRTRLHHVRLQRGLGDPAEEQWLTDQGLQWEADRASRAERSLHLRQWPVVKDMITWLENHNGDMPVRWQQPKRCDKRVQGAELEERMAENRLRCRWELTIRSYGGVSLDHAQRINAAFLRGRGQEPGEASDSVGTGADGTAMSVAGGSVASGDPVAAGGSTA</sequence>
<gene>
    <name evidence="1" type="ORF">I4F81_011277</name>
</gene>
<dbReference type="Proteomes" id="UP000798662">
    <property type="component" value="Chromosome 3"/>
</dbReference>
<comment type="caution">
    <text evidence="1">The sequence shown here is derived from an EMBL/GenBank/DDBJ whole genome shotgun (WGS) entry which is preliminary data.</text>
</comment>
<proteinExistence type="predicted"/>
<reference evidence="1" key="1">
    <citation type="submission" date="2019-11" db="EMBL/GenBank/DDBJ databases">
        <title>Nori genome reveals adaptations in red seaweeds to the harsh intertidal environment.</title>
        <authorList>
            <person name="Wang D."/>
            <person name="Mao Y."/>
        </authorList>
    </citation>
    <scope>NUCLEOTIDE SEQUENCE</scope>
    <source>
        <tissue evidence="1">Gametophyte</tissue>
    </source>
</reference>
<evidence type="ECO:0000313" key="2">
    <source>
        <dbReference type="Proteomes" id="UP000798662"/>
    </source>
</evidence>
<keyword evidence="2" id="KW-1185">Reference proteome</keyword>